<evidence type="ECO:0000256" key="7">
    <source>
        <dbReference type="ARBA" id="ARBA00023146"/>
    </source>
</evidence>
<dbReference type="GO" id="GO:0004814">
    <property type="term" value="F:arginine-tRNA ligase activity"/>
    <property type="evidence" value="ECO:0007669"/>
    <property type="project" value="UniProtKB-EC"/>
</dbReference>
<protein>
    <recommendedName>
        <fullName evidence="2">arginine--tRNA ligase</fullName>
        <ecNumber evidence="2">6.1.1.19</ecNumber>
    </recommendedName>
    <alternativeName>
        <fullName evidence="8">Arginyl-tRNA synthetase</fullName>
    </alternativeName>
</protein>
<dbReference type="PROSITE" id="PS00178">
    <property type="entry name" value="AA_TRNA_LIGASE_I"/>
    <property type="match status" value="1"/>
</dbReference>
<evidence type="ECO:0000256" key="9">
    <source>
        <dbReference type="ARBA" id="ARBA00049339"/>
    </source>
</evidence>
<comment type="similarity">
    <text evidence="1 10">Belongs to the class-I aminoacyl-tRNA synthetase family.</text>
</comment>
<evidence type="ECO:0000256" key="10">
    <source>
        <dbReference type="RuleBase" id="RU363038"/>
    </source>
</evidence>
<accession>A0A9P6H0F4</accession>
<feature type="domain" description="DALR anticodon binding" evidence="11">
    <location>
        <begin position="444"/>
        <end position="562"/>
    </location>
</feature>
<dbReference type="AlphaFoldDB" id="A0A9P6H0F4"/>
<evidence type="ECO:0000256" key="3">
    <source>
        <dbReference type="ARBA" id="ARBA00022598"/>
    </source>
</evidence>
<dbReference type="SUPFAM" id="SSF47323">
    <property type="entry name" value="Anticodon-binding domain of a subclass of class I aminoacyl-tRNA synthetases"/>
    <property type="match status" value="1"/>
</dbReference>
<dbReference type="InterPro" id="IPR001278">
    <property type="entry name" value="Arg-tRNA-ligase"/>
</dbReference>
<evidence type="ECO:0000256" key="5">
    <source>
        <dbReference type="ARBA" id="ARBA00022840"/>
    </source>
</evidence>
<organism evidence="12 13">
    <name type="scientific">Nosema granulosis</name>
    <dbReference type="NCBI Taxonomy" id="83296"/>
    <lineage>
        <taxon>Eukaryota</taxon>
        <taxon>Fungi</taxon>
        <taxon>Fungi incertae sedis</taxon>
        <taxon>Microsporidia</taxon>
        <taxon>Nosematidae</taxon>
        <taxon>Nosema</taxon>
    </lineage>
</organism>
<dbReference type="InterPro" id="IPR014729">
    <property type="entry name" value="Rossmann-like_a/b/a_fold"/>
</dbReference>
<dbReference type="EMBL" id="SBJO01000028">
    <property type="protein sequence ID" value="KAF9764324.1"/>
    <property type="molecule type" value="Genomic_DNA"/>
</dbReference>
<keyword evidence="5 10" id="KW-0067">ATP-binding</keyword>
<keyword evidence="4 10" id="KW-0547">Nucleotide-binding</keyword>
<dbReference type="InterPro" id="IPR008909">
    <property type="entry name" value="DALR_anticod-bd"/>
</dbReference>
<evidence type="ECO:0000256" key="8">
    <source>
        <dbReference type="ARBA" id="ARBA00033033"/>
    </source>
</evidence>
<dbReference type="Gene3D" id="3.30.1360.70">
    <property type="entry name" value="Arginyl tRNA synthetase N-terminal domain"/>
    <property type="match status" value="1"/>
</dbReference>
<evidence type="ECO:0000259" key="11">
    <source>
        <dbReference type="SMART" id="SM00836"/>
    </source>
</evidence>
<dbReference type="InterPro" id="IPR009080">
    <property type="entry name" value="tRNAsynth_Ia_anticodon-bd"/>
</dbReference>
<keyword evidence="7 10" id="KW-0030">Aminoacyl-tRNA synthetase</keyword>
<dbReference type="InterPro" id="IPR035684">
    <property type="entry name" value="ArgRS_core"/>
</dbReference>
<dbReference type="SMART" id="SM00836">
    <property type="entry name" value="DALR_1"/>
    <property type="match status" value="1"/>
</dbReference>
<evidence type="ECO:0000313" key="13">
    <source>
        <dbReference type="Proteomes" id="UP000740883"/>
    </source>
</evidence>
<dbReference type="FunFam" id="3.40.50.620:FF:000058">
    <property type="entry name" value="Mitochondrial arginyl-tRNA synthetase"/>
    <property type="match status" value="1"/>
</dbReference>
<dbReference type="Gene3D" id="3.40.50.620">
    <property type="entry name" value="HUPs"/>
    <property type="match status" value="1"/>
</dbReference>
<comment type="catalytic activity">
    <reaction evidence="9">
        <text>tRNA(Arg) + L-arginine + ATP = L-arginyl-tRNA(Arg) + AMP + diphosphate</text>
        <dbReference type="Rhea" id="RHEA:20301"/>
        <dbReference type="Rhea" id="RHEA-COMP:9658"/>
        <dbReference type="Rhea" id="RHEA-COMP:9673"/>
        <dbReference type="ChEBI" id="CHEBI:30616"/>
        <dbReference type="ChEBI" id="CHEBI:32682"/>
        <dbReference type="ChEBI" id="CHEBI:33019"/>
        <dbReference type="ChEBI" id="CHEBI:78442"/>
        <dbReference type="ChEBI" id="CHEBI:78513"/>
        <dbReference type="ChEBI" id="CHEBI:456215"/>
        <dbReference type="EC" id="6.1.1.19"/>
    </reaction>
</comment>
<name>A0A9P6H0F4_9MICR</name>
<evidence type="ECO:0000256" key="4">
    <source>
        <dbReference type="ARBA" id="ARBA00022741"/>
    </source>
</evidence>
<keyword evidence="3 10" id="KW-0436">Ligase</keyword>
<evidence type="ECO:0000313" key="12">
    <source>
        <dbReference type="EMBL" id="KAF9764324.1"/>
    </source>
</evidence>
<keyword evidence="6 10" id="KW-0648">Protein biosynthesis</keyword>
<keyword evidence="13" id="KW-1185">Reference proteome</keyword>
<dbReference type="InterPro" id="IPR001412">
    <property type="entry name" value="aa-tRNA-synth_I_CS"/>
</dbReference>
<dbReference type="GO" id="GO:0005739">
    <property type="term" value="C:mitochondrion"/>
    <property type="evidence" value="ECO:0007669"/>
    <property type="project" value="TreeGrafter"/>
</dbReference>
<dbReference type="PRINTS" id="PR01038">
    <property type="entry name" value="TRNASYNTHARG"/>
</dbReference>
<dbReference type="SUPFAM" id="SSF52374">
    <property type="entry name" value="Nucleotidylyl transferase"/>
    <property type="match status" value="1"/>
</dbReference>
<reference evidence="12 13" key="1">
    <citation type="journal article" date="2020" name="Genome Biol. Evol.">
        <title>Comparative genomics of strictly vertically transmitted, feminizing microsporidia endosymbionts of amphipod crustaceans.</title>
        <authorList>
            <person name="Cormier A."/>
            <person name="Chebbi M.A."/>
            <person name="Giraud I."/>
            <person name="Wattier R."/>
            <person name="Teixeira M."/>
            <person name="Gilbert C."/>
            <person name="Rigaud T."/>
            <person name="Cordaux R."/>
        </authorList>
    </citation>
    <scope>NUCLEOTIDE SEQUENCE [LARGE SCALE GENOMIC DNA]</scope>
    <source>
        <strain evidence="12 13">Ou3-Ou53</strain>
    </source>
</reference>
<dbReference type="PANTHER" id="PTHR11956">
    <property type="entry name" value="ARGINYL-TRNA SYNTHETASE"/>
    <property type="match status" value="1"/>
</dbReference>
<sequence>MILDEIVDKILTEVEKATKMNKEELKRSLEVSNTNNKPNCTFFLLKIRKDAKDIAEGFHRSIAEANIEYIKDLTLRGPSVSFNINMKCFFADALKTIFTKQKEYGSNTLGNGKTVLVEYSSPNIAKVFHIGHFRTTVLGNFIKKLYLFSGYNTVGINYLGDWGKQFGLVLLGYELYGDEEELEKDPIKHLFDVYVKINKDVENDKTVDIKAKEIFMKMEKEKNKEYLSLWESFREKSIKKYKDLYKKINIEFDEYSGESKYDEKGKQIVSKLPFMFEKDGAKALDLGDKGSPMVIKDDGTSLYLTRDVAAAVDRIERYSPEKIIYVVSSEQNLHLEQLSKCIELMGYKKGMIEHTNFGLVSGMSTRKGTVKFLEDIIDIATDVMRKEINLNQEKAAKVEDIDDTALQLAVSTLLIMDFSAKRIKGYEFDVEKRAKNVNGTGPYFQYAHCRLSSIEERNSNIAIKDVENINFDLISNEMVYQIVYKFLWFEKSVALCLDDHEPSRIVTYMNDLCNSINSLVDKMKVLGVEEELAKARLLVLSCAKVVLGNSLRLLGVKPLKKM</sequence>
<dbReference type="Pfam" id="PF00750">
    <property type="entry name" value="tRNA-synt_1d"/>
    <property type="match status" value="1"/>
</dbReference>
<dbReference type="OrthoDB" id="68056at2759"/>
<dbReference type="GO" id="GO:0005524">
    <property type="term" value="F:ATP binding"/>
    <property type="evidence" value="ECO:0007669"/>
    <property type="project" value="UniProtKB-KW"/>
</dbReference>
<evidence type="ECO:0000256" key="1">
    <source>
        <dbReference type="ARBA" id="ARBA00005594"/>
    </source>
</evidence>
<comment type="caution">
    <text evidence="12">The sequence shown here is derived from an EMBL/GenBank/DDBJ whole genome shotgun (WGS) entry which is preliminary data.</text>
</comment>
<dbReference type="EC" id="6.1.1.19" evidence="2"/>
<dbReference type="Pfam" id="PF05746">
    <property type="entry name" value="DALR_1"/>
    <property type="match status" value="1"/>
</dbReference>
<dbReference type="Gene3D" id="1.10.730.10">
    <property type="entry name" value="Isoleucyl-tRNA Synthetase, Domain 1"/>
    <property type="match status" value="1"/>
</dbReference>
<evidence type="ECO:0000256" key="6">
    <source>
        <dbReference type="ARBA" id="ARBA00022917"/>
    </source>
</evidence>
<dbReference type="Proteomes" id="UP000740883">
    <property type="component" value="Unassembled WGS sequence"/>
</dbReference>
<dbReference type="PANTHER" id="PTHR11956:SF11">
    <property type="entry name" value="ARGININE--TRNA LIGASE, MITOCHONDRIAL-RELATED"/>
    <property type="match status" value="1"/>
</dbReference>
<evidence type="ECO:0000256" key="2">
    <source>
        <dbReference type="ARBA" id="ARBA00012837"/>
    </source>
</evidence>
<dbReference type="GO" id="GO:0006420">
    <property type="term" value="P:arginyl-tRNA aminoacylation"/>
    <property type="evidence" value="ECO:0007669"/>
    <property type="project" value="InterPro"/>
</dbReference>
<dbReference type="GO" id="GO:0032543">
    <property type="term" value="P:mitochondrial translation"/>
    <property type="evidence" value="ECO:0007669"/>
    <property type="project" value="TreeGrafter"/>
</dbReference>
<dbReference type="NCBIfam" id="TIGR00456">
    <property type="entry name" value="argS"/>
    <property type="match status" value="1"/>
</dbReference>
<dbReference type="FunFam" id="1.10.730.10:FF:000006">
    <property type="entry name" value="Arginyl-tRNA synthetase 2, mitochondrial"/>
    <property type="match status" value="1"/>
</dbReference>
<proteinExistence type="inferred from homology"/>
<gene>
    <name evidence="12" type="ORF">NGRA_0657</name>
</gene>
<dbReference type="InterPro" id="IPR036695">
    <property type="entry name" value="Arg-tRNA-synth_N_sf"/>
</dbReference>